<dbReference type="Proteomes" id="UP000199249">
    <property type="component" value="Unassembled WGS sequence"/>
</dbReference>
<dbReference type="STRING" id="651662.SAMN04488069_109103"/>
<dbReference type="InterPro" id="IPR050640">
    <property type="entry name" value="Bact_2-comp_sensor_kinase"/>
</dbReference>
<evidence type="ECO:0000313" key="3">
    <source>
        <dbReference type="EMBL" id="SDY50502.1"/>
    </source>
</evidence>
<dbReference type="AlphaFoldDB" id="A0A1H3KE49"/>
<evidence type="ECO:0000256" key="1">
    <source>
        <dbReference type="SAM" id="Phobius"/>
    </source>
</evidence>
<dbReference type="InterPro" id="IPR036890">
    <property type="entry name" value="HATPase_C_sf"/>
</dbReference>
<keyword evidence="3" id="KW-0418">Kinase</keyword>
<proteinExistence type="predicted"/>
<dbReference type="EMBL" id="FNOV01000009">
    <property type="protein sequence ID" value="SDY50502.1"/>
    <property type="molecule type" value="Genomic_DNA"/>
</dbReference>
<dbReference type="Gene3D" id="3.30.565.10">
    <property type="entry name" value="Histidine kinase-like ATPase, C-terminal domain"/>
    <property type="match status" value="1"/>
</dbReference>
<dbReference type="SUPFAM" id="SSF55874">
    <property type="entry name" value="ATPase domain of HSP90 chaperone/DNA topoisomerase II/histidine kinase"/>
    <property type="match status" value="1"/>
</dbReference>
<accession>A0A1H3KE49</accession>
<evidence type="ECO:0000313" key="4">
    <source>
        <dbReference type="Proteomes" id="UP000199249"/>
    </source>
</evidence>
<feature type="transmembrane region" description="Helical" evidence="1">
    <location>
        <begin position="95"/>
        <end position="114"/>
    </location>
</feature>
<feature type="transmembrane region" description="Helical" evidence="1">
    <location>
        <begin position="134"/>
        <end position="153"/>
    </location>
</feature>
<feature type="transmembrane region" description="Helical" evidence="1">
    <location>
        <begin position="67"/>
        <end position="83"/>
    </location>
</feature>
<dbReference type="InterPro" id="IPR010559">
    <property type="entry name" value="Sig_transdc_His_kin_internal"/>
</dbReference>
<dbReference type="OrthoDB" id="9792992at2"/>
<keyword evidence="3" id="KW-0808">Transferase</keyword>
<name>A0A1H3KE49_9BACT</name>
<dbReference type="GO" id="GO:0016020">
    <property type="term" value="C:membrane"/>
    <property type="evidence" value="ECO:0007669"/>
    <property type="project" value="InterPro"/>
</dbReference>
<reference evidence="4" key="1">
    <citation type="submission" date="2016-10" db="EMBL/GenBank/DDBJ databases">
        <authorList>
            <person name="Varghese N."/>
            <person name="Submissions S."/>
        </authorList>
    </citation>
    <scope>NUCLEOTIDE SEQUENCE [LARGE SCALE GENOMIC DNA]</scope>
    <source>
        <strain evidence="4">CGMCC 1.8975</strain>
    </source>
</reference>
<keyword evidence="1" id="KW-1133">Transmembrane helix</keyword>
<protein>
    <submittedName>
        <fullName evidence="3">Histidine kinase</fullName>
    </submittedName>
</protein>
<evidence type="ECO:0000259" key="2">
    <source>
        <dbReference type="Pfam" id="PF06580"/>
    </source>
</evidence>
<organism evidence="3 4">
    <name type="scientific">Hymenobacter psychrophilus</name>
    <dbReference type="NCBI Taxonomy" id="651662"/>
    <lineage>
        <taxon>Bacteria</taxon>
        <taxon>Pseudomonadati</taxon>
        <taxon>Bacteroidota</taxon>
        <taxon>Cytophagia</taxon>
        <taxon>Cytophagales</taxon>
        <taxon>Hymenobacteraceae</taxon>
        <taxon>Hymenobacter</taxon>
    </lineage>
</organism>
<keyword evidence="1" id="KW-0472">Membrane</keyword>
<dbReference type="Pfam" id="PF06580">
    <property type="entry name" value="His_kinase"/>
    <property type="match status" value="1"/>
</dbReference>
<keyword evidence="1" id="KW-0812">Transmembrane</keyword>
<keyword evidence="4" id="KW-1185">Reference proteome</keyword>
<feature type="domain" description="Signal transduction histidine kinase internal region" evidence="2">
    <location>
        <begin position="175"/>
        <end position="253"/>
    </location>
</feature>
<sequence length="378" mass="41619">MPSVLHSVSPLQGANDTGRFSSQEWLGLGGFYLLFATLYAGAIAYSVQEVQPGAFPDYLRRTLLYDYTLKALWTVPVWWLLFRTPLDAAGWARKLSAHLLLAPLWVAAWFSSYYGLLQLLGATGMRGPGRVWDVYIPLLFYGVQFGLFHTVRFTQQLRQQHRLAEQLRFRAHQSKLAALKAQINPHFLFNTLNTLSASVPPEQEPTRALIAQLAHTFRFALEATRHELLPLREEIQFLEAYLALEQARFGSRLRVDLLIEPELLSWLVPPMLLQPLVENAVKHGISPCIAGGAVRVRLYAAGARCLGAEVTDTGVGWPQGQPPDLATSPGLGLGNTHARLLALGSAGLELLPHAPTGACVRFSFSTDISPSSCSASAL</sequence>
<dbReference type="GO" id="GO:0000155">
    <property type="term" value="F:phosphorelay sensor kinase activity"/>
    <property type="evidence" value="ECO:0007669"/>
    <property type="project" value="InterPro"/>
</dbReference>
<feature type="transmembrane region" description="Helical" evidence="1">
    <location>
        <begin position="25"/>
        <end position="47"/>
    </location>
</feature>
<dbReference type="PANTHER" id="PTHR34220">
    <property type="entry name" value="SENSOR HISTIDINE KINASE YPDA"/>
    <property type="match status" value="1"/>
</dbReference>
<dbReference type="PANTHER" id="PTHR34220:SF7">
    <property type="entry name" value="SENSOR HISTIDINE KINASE YPDA"/>
    <property type="match status" value="1"/>
</dbReference>
<gene>
    <name evidence="3" type="ORF">SAMN04488069_109103</name>
</gene>